<dbReference type="PROSITE" id="PS51012">
    <property type="entry name" value="ABC_TM2"/>
    <property type="match status" value="1"/>
</dbReference>
<dbReference type="InterPro" id="IPR013525">
    <property type="entry name" value="ABC2_TM"/>
</dbReference>
<keyword evidence="7 8" id="KW-0472">Membrane</keyword>
<keyword evidence="11" id="KW-1185">Reference proteome</keyword>
<feature type="transmembrane region" description="Helical" evidence="8">
    <location>
        <begin position="233"/>
        <end position="252"/>
    </location>
</feature>
<feature type="transmembrane region" description="Helical" evidence="8">
    <location>
        <begin position="179"/>
        <end position="203"/>
    </location>
</feature>
<dbReference type="Pfam" id="PF12698">
    <property type="entry name" value="ABC2_membrane_3"/>
    <property type="match status" value="1"/>
</dbReference>
<dbReference type="PANTHER" id="PTHR30294">
    <property type="entry name" value="MEMBRANE COMPONENT OF ABC TRANSPORTER YHHJ-RELATED"/>
    <property type="match status" value="1"/>
</dbReference>
<keyword evidence="5 8" id="KW-0812">Transmembrane</keyword>
<dbReference type="RefSeq" id="WP_073376738.1">
    <property type="nucleotide sequence ID" value="NZ_FQXS01000016.1"/>
</dbReference>
<evidence type="ECO:0000259" key="9">
    <source>
        <dbReference type="PROSITE" id="PS51012"/>
    </source>
</evidence>
<dbReference type="Gene3D" id="3.40.1710.10">
    <property type="entry name" value="abc type-2 transporter like domain"/>
    <property type="match status" value="1"/>
</dbReference>
<dbReference type="Proteomes" id="UP000184139">
    <property type="component" value="Unassembled WGS sequence"/>
</dbReference>
<evidence type="ECO:0000256" key="2">
    <source>
        <dbReference type="ARBA" id="ARBA00007783"/>
    </source>
</evidence>
<dbReference type="OrthoDB" id="9808686at2"/>
<feature type="transmembrane region" description="Helical" evidence="8">
    <location>
        <begin position="291"/>
        <end position="311"/>
    </location>
</feature>
<sequence>MKAFLLRILAIVQKEFMMVLKDKKSRFVIIGPPLIQFFVFGYAATYDLQNVRYAVFDESRTALSRQLLVHVEGSGIFRPAGYLEDQHQLNEIIDNQDARLAIHIGPEFDNALQNGRPATIQVIADGRNPNVALIAMGYFSSMVEQFNQELVERGMVATTGPGLRLDDRAWFNENLRSRWFFVSALGGIISMVVVMILTSLSVAREREFGTFDQLLVAPFSAGEILIGKSLPGIVFGLLDALIFAVGAIYWFGVPFRGTITALVLSLLAFIITIVGVGLLVSSLAMTMQQGLLGSFLFIMPAVTLSGFATPIENMPSWLQNADLINPVRYIIIALRTIFLEGANSAMVWPQLWPLLLMAAVTLPLAAWLFRHRSV</sequence>
<dbReference type="InterPro" id="IPR047817">
    <property type="entry name" value="ABC2_TM_bact-type"/>
</dbReference>
<dbReference type="GO" id="GO:0005886">
    <property type="term" value="C:plasma membrane"/>
    <property type="evidence" value="ECO:0007669"/>
    <property type="project" value="UniProtKB-SubCell"/>
</dbReference>
<evidence type="ECO:0000313" key="10">
    <source>
        <dbReference type="EMBL" id="SHH93065.1"/>
    </source>
</evidence>
<keyword evidence="4" id="KW-1003">Cell membrane</keyword>
<evidence type="ECO:0000256" key="6">
    <source>
        <dbReference type="ARBA" id="ARBA00022989"/>
    </source>
</evidence>
<gene>
    <name evidence="10" type="ORF">SAMN02745124_02629</name>
</gene>
<dbReference type="InterPro" id="IPR051449">
    <property type="entry name" value="ABC-2_transporter_component"/>
</dbReference>
<comment type="similarity">
    <text evidence="2">Belongs to the ABC-2 integral membrane protein family.</text>
</comment>
<dbReference type="AlphaFoldDB" id="A0A1M5WZF5"/>
<feature type="transmembrane region" description="Helical" evidence="8">
    <location>
        <begin position="351"/>
        <end position="369"/>
    </location>
</feature>
<dbReference type="PANTHER" id="PTHR30294:SF44">
    <property type="entry name" value="MULTIDRUG ABC TRANSPORTER PERMEASE YBHR-RELATED"/>
    <property type="match status" value="1"/>
</dbReference>
<accession>A0A1M5WZF5</accession>
<name>A0A1M5WZF5_9BACT</name>
<feature type="transmembrane region" description="Helical" evidence="8">
    <location>
        <begin position="27"/>
        <end position="46"/>
    </location>
</feature>
<keyword evidence="3" id="KW-0813">Transport</keyword>
<dbReference type="EMBL" id="FQXS01000016">
    <property type="protein sequence ID" value="SHH93065.1"/>
    <property type="molecule type" value="Genomic_DNA"/>
</dbReference>
<evidence type="ECO:0000256" key="4">
    <source>
        <dbReference type="ARBA" id="ARBA00022475"/>
    </source>
</evidence>
<dbReference type="GO" id="GO:0140359">
    <property type="term" value="F:ABC-type transporter activity"/>
    <property type="evidence" value="ECO:0007669"/>
    <property type="project" value="InterPro"/>
</dbReference>
<dbReference type="STRING" id="1121409.SAMN02745124_02629"/>
<evidence type="ECO:0000256" key="8">
    <source>
        <dbReference type="SAM" id="Phobius"/>
    </source>
</evidence>
<evidence type="ECO:0000256" key="1">
    <source>
        <dbReference type="ARBA" id="ARBA00004651"/>
    </source>
</evidence>
<evidence type="ECO:0000256" key="7">
    <source>
        <dbReference type="ARBA" id="ARBA00023136"/>
    </source>
</evidence>
<comment type="subcellular location">
    <subcellularLocation>
        <location evidence="1">Cell membrane</location>
        <topology evidence="1">Multi-pass membrane protein</topology>
    </subcellularLocation>
</comment>
<feature type="domain" description="ABC transmembrane type-2" evidence="9">
    <location>
        <begin position="136"/>
        <end position="372"/>
    </location>
</feature>
<evidence type="ECO:0000256" key="5">
    <source>
        <dbReference type="ARBA" id="ARBA00022692"/>
    </source>
</evidence>
<reference evidence="10 11" key="1">
    <citation type="submission" date="2016-11" db="EMBL/GenBank/DDBJ databases">
        <authorList>
            <person name="Jaros S."/>
            <person name="Januszkiewicz K."/>
            <person name="Wedrychowicz H."/>
        </authorList>
    </citation>
    <scope>NUCLEOTIDE SEQUENCE [LARGE SCALE GENOMIC DNA]</scope>
    <source>
        <strain evidence="10 11">DSM 9705</strain>
    </source>
</reference>
<proteinExistence type="inferred from homology"/>
<keyword evidence="6 8" id="KW-1133">Transmembrane helix</keyword>
<feature type="transmembrane region" description="Helical" evidence="8">
    <location>
        <begin position="258"/>
        <end position="279"/>
    </location>
</feature>
<organism evidence="10 11">
    <name type="scientific">Desulfofustis glycolicus DSM 9705</name>
    <dbReference type="NCBI Taxonomy" id="1121409"/>
    <lineage>
        <taxon>Bacteria</taxon>
        <taxon>Pseudomonadati</taxon>
        <taxon>Thermodesulfobacteriota</taxon>
        <taxon>Desulfobulbia</taxon>
        <taxon>Desulfobulbales</taxon>
        <taxon>Desulfocapsaceae</taxon>
        <taxon>Desulfofustis</taxon>
    </lineage>
</organism>
<evidence type="ECO:0000256" key="3">
    <source>
        <dbReference type="ARBA" id="ARBA00022448"/>
    </source>
</evidence>
<protein>
    <submittedName>
        <fullName evidence="10">ABC-2 type transport system permease protein</fullName>
    </submittedName>
</protein>
<evidence type="ECO:0000313" key="11">
    <source>
        <dbReference type="Proteomes" id="UP000184139"/>
    </source>
</evidence>